<sequence>MWNWCDTITVARARAQRLASNGFVQRLLHLGAGSISFDEDAVACLMDMAILLGNVELTTWCVAHCQLRPLRRWTADDVESLRDTTLAILECALLAGLDLGACRLSPFVPTCSACRGQPLSRWGPRRFERQLSLMDAAILCGRDQLAEVLSSHVEVSEDFRELLELDLPYPCELCGAASESVYTVRFCSWRRAREARGECAPRAAAAGVCSASRRRSLGQAVQQAVGIFQAMRQWANGANGISFDPSLVDEVLSFSVTPRLLALLFPGSLWPRFFACPNPLLDTYQARAGGATES</sequence>
<proteinExistence type="predicted"/>
<evidence type="ECO:0000313" key="2">
    <source>
        <dbReference type="Proteomes" id="UP000604046"/>
    </source>
</evidence>
<dbReference type="EMBL" id="CAJNDS010000569">
    <property type="protein sequence ID" value="CAE7219519.1"/>
    <property type="molecule type" value="Genomic_DNA"/>
</dbReference>
<organism evidence="1 2">
    <name type="scientific">Symbiodinium natans</name>
    <dbReference type="NCBI Taxonomy" id="878477"/>
    <lineage>
        <taxon>Eukaryota</taxon>
        <taxon>Sar</taxon>
        <taxon>Alveolata</taxon>
        <taxon>Dinophyceae</taxon>
        <taxon>Suessiales</taxon>
        <taxon>Symbiodiniaceae</taxon>
        <taxon>Symbiodinium</taxon>
    </lineage>
</organism>
<gene>
    <name evidence="1" type="ORF">SNAT2548_LOCUS7966</name>
</gene>
<accession>A0A812K039</accession>
<keyword evidence="2" id="KW-1185">Reference proteome</keyword>
<evidence type="ECO:0000313" key="1">
    <source>
        <dbReference type="EMBL" id="CAE7219519.1"/>
    </source>
</evidence>
<reference evidence="1" key="1">
    <citation type="submission" date="2021-02" db="EMBL/GenBank/DDBJ databases">
        <authorList>
            <person name="Dougan E. K."/>
            <person name="Rhodes N."/>
            <person name="Thang M."/>
            <person name="Chan C."/>
        </authorList>
    </citation>
    <scope>NUCLEOTIDE SEQUENCE</scope>
</reference>
<dbReference type="AlphaFoldDB" id="A0A812K039"/>
<name>A0A812K039_9DINO</name>
<protein>
    <submittedName>
        <fullName evidence="1">Uncharacterized protein</fullName>
    </submittedName>
</protein>
<dbReference type="Proteomes" id="UP000604046">
    <property type="component" value="Unassembled WGS sequence"/>
</dbReference>
<comment type="caution">
    <text evidence="1">The sequence shown here is derived from an EMBL/GenBank/DDBJ whole genome shotgun (WGS) entry which is preliminary data.</text>
</comment>